<dbReference type="PROSITE" id="PS51459">
    <property type="entry name" value="FIDO"/>
    <property type="match status" value="1"/>
</dbReference>
<proteinExistence type="predicted"/>
<dbReference type="InterPro" id="IPR036597">
    <property type="entry name" value="Fido-like_dom_sf"/>
</dbReference>
<dbReference type="InterPro" id="IPR003812">
    <property type="entry name" value="Fido"/>
</dbReference>
<dbReference type="AlphaFoldDB" id="X1GS08"/>
<accession>X1GS08</accession>
<name>X1GS08_9ZZZZ</name>
<dbReference type="Gene3D" id="1.10.3290.10">
    <property type="entry name" value="Fido-like domain"/>
    <property type="match status" value="1"/>
</dbReference>
<protein>
    <recommendedName>
        <fullName evidence="1">Fido domain-containing protein</fullName>
    </recommendedName>
</protein>
<organism evidence="2">
    <name type="scientific">marine sediment metagenome</name>
    <dbReference type="NCBI Taxonomy" id="412755"/>
    <lineage>
        <taxon>unclassified sequences</taxon>
        <taxon>metagenomes</taxon>
        <taxon>ecological metagenomes</taxon>
    </lineage>
</organism>
<feature type="domain" description="Fido" evidence="1">
    <location>
        <begin position="1"/>
        <end position="148"/>
    </location>
</feature>
<dbReference type="InterPro" id="IPR040198">
    <property type="entry name" value="Fido_containing"/>
</dbReference>
<dbReference type="SUPFAM" id="SSF140931">
    <property type="entry name" value="Fic-like"/>
    <property type="match status" value="1"/>
</dbReference>
<dbReference type="PANTHER" id="PTHR13504:SF38">
    <property type="entry name" value="FIDO DOMAIN-CONTAINING PROTEIN"/>
    <property type="match status" value="1"/>
</dbReference>
<dbReference type="Pfam" id="PF02661">
    <property type="entry name" value="Fic"/>
    <property type="match status" value="1"/>
</dbReference>
<sequence>HIKNIHKYFTENIDYPGNVPGEYYRDVNPIFGEPPKRSFCKTKANVEVGISKLINWLNKPNPGLVGGNIIAKAMMAHYYLTEIHPFGDANGRVARALEALVLYVNHINPYCFWSLSNFWSSNRVKYIQHLHDIRSTCEPWEFLMWGIKGYLREIIKIKALVLKKIKQLMFMDYARYLWRDKPRRTSKRFMIALELLVQFGRIPLNKFYSSPEIKALYHSVSPPTKTRDFNKMKKENLINIATENDEKFIEPNFGILEKLQYKT</sequence>
<reference evidence="2" key="1">
    <citation type="journal article" date="2014" name="Front. Microbiol.">
        <title>High frequency of phylogenetically diverse reductive dehalogenase-homologous genes in deep subseafloor sedimentary metagenomes.</title>
        <authorList>
            <person name="Kawai M."/>
            <person name="Futagami T."/>
            <person name="Toyoda A."/>
            <person name="Takaki Y."/>
            <person name="Nishi S."/>
            <person name="Hori S."/>
            <person name="Arai W."/>
            <person name="Tsubouchi T."/>
            <person name="Morono Y."/>
            <person name="Uchiyama I."/>
            <person name="Ito T."/>
            <person name="Fujiyama A."/>
            <person name="Inagaki F."/>
            <person name="Takami H."/>
        </authorList>
    </citation>
    <scope>NUCLEOTIDE SEQUENCE</scope>
    <source>
        <strain evidence="2">Expedition CK06-06</strain>
    </source>
</reference>
<evidence type="ECO:0000313" key="2">
    <source>
        <dbReference type="EMBL" id="GAH47645.1"/>
    </source>
</evidence>
<gene>
    <name evidence="2" type="ORF">S03H2_37107</name>
</gene>
<comment type="caution">
    <text evidence="2">The sequence shown here is derived from an EMBL/GenBank/DDBJ whole genome shotgun (WGS) entry which is preliminary data.</text>
</comment>
<dbReference type="EMBL" id="BARU01022812">
    <property type="protein sequence ID" value="GAH47645.1"/>
    <property type="molecule type" value="Genomic_DNA"/>
</dbReference>
<evidence type="ECO:0000259" key="1">
    <source>
        <dbReference type="PROSITE" id="PS51459"/>
    </source>
</evidence>
<feature type="non-terminal residue" evidence="2">
    <location>
        <position position="1"/>
    </location>
</feature>
<dbReference type="PANTHER" id="PTHR13504">
    <property type="entry name" value="FIDO DOMAIN-CONTAINING PROTEIN DDB_G0283145"/>
    <property type="match status" value="1"/>
</dbReference>